<evidence type="ECO:0000313" key="1">
    <source>
        <dbReference type="EMBL" id="KCW63474.1"/>
    </source>
</evidence>
<proteinExistence type="predicted"/>
<gene>
    <name evidence="1" type="ORF">EUGRSUZ_G01110</name>
</gene>
<name>A0A059BBU3_EUCGR</name>
<reference evidence="1" key="1">
    <citation type="submission" date="2013-07" db="EMBL/GenBank/DDBJ databases">
        <title>The genome of Eucalyptus grandis.</title>
        <authorList>
            <person name="Schmutz J."/>
            <person name="Hayes R."/>
            <person name="Myburg A."/>
            <person name="Tuskan G."/>
            <person name="Grattapaglia D."/>
            <person name="Rokhsar D.S."/>
        </authorList>
    </citation>
    <scope>NUCLEOTIDE SEQUENCE</scope>
    <source>
        <tissue evidence="1">Leaf extractions</tissue>
    </source>
</reference>
<protein>
    <submittedName>
        <fullName evidence="1">Uncharacterized protein</fullName>
    </submittedName>
</protein>
<dbReference type="EMBL" id="KK198759">
    <property type="protein sequence ID" value="KCW63474.1"/>
    <property type="molecule type" value="Genomic_DNA"/>
</dbReference>
<dbReference type="Gramene" id="KCW63474">
    <property type="protein sequence ID" value="KCW63474"/>
    <property type="gene ID" value="EUGRSUZ_G01110"/>
</dbReference>
<dbReference type="AlphaFoldDB" id="A0A059BBU3"/>
<organism evidence="1">
    <name type="scientific">Eucalyptus grandis</name>
    <name type="common">Flooded gum</name>
    <dbReference type="NCBI Taxonomy" id="71139"/>
    <lineage>
        <taxon>Eukaryota</taxon>
        <taxon>Viridiplantae</taxon>
        <taxon>Streptophyta</taxon>
        <taxon>Embryophyta</taxon>
        <taxon>Tracheophyta</taxon>
        <taxon>Spermatophyta</taxon>
        <taxon>Magnoliopsida</taxon>
        <taxon>eudicotyledons</taxon>
        <taxon>Gunneridae</taxon>
        <taxon>Pentapetalae</taxon>
        <taxon>rosids</taxon>
        <taxon>malvids</taxon>
        <taxon>Myrtales</taxon>
        <taxon>Myrtaceae</taxon>
        <taxon>Myrtoideae</taxon>
        <taxon>Eucalypteae</taxon>
        <taxon>Eucalyptus</taxon>
    </lineage>
</organism>
<sequence length="116" mass="12746">MIFCCYRNGDKYAGECFGVGIHGFGVYCFSNGHCHEGSWHDGSKQGYGMDTFQNGDSNCGEQDSGSLNKSLPPLADTVLQANLGCRKGQLKMQFIFAESMKGLEVELQLQLELPPR</sequence>
<accession>A0A059BBU3</accession>
<dbReference type="InParanoid" id="A0A059BBU3"/>
<dbReference type="STRING" id="71139.A0A059BBU3"/>
<dbReference type="SUPFAM" id="SSF82185">
    <property type="entry name" value="Histone H3 K4-specific methyltransferase SET7/9 N-terminal domain"/>
    <property type="match status" value="1"/>
</dbReference>